<evidence type="ECO:0000313" key="2">
    <source>
        <dbReference type="WBParaSite" id="Hba_00345"/>
    </source>
</evidence>
<sequence length="58" mass="7108">MIYIYIYIYKRKNRINQTYEHILNITKRIEKCSIIQRRVKGIDSMTASHKCKHISCKY</sequence>
<reference evidence="2" key="1">
    <citation type="submission" date="2016-11" db="UniProtKB">
        <authorList>
            <consortium name="WormBaseParasite"/>
        </authorList>
    </citation>
    <scope>IDENTIFICATION</scope>
</reference>
<name>A0A1I7W6V6_HETBA</name>
<proteinExistence type="predicted"/>
<organism evidence="1 2">
    <name type="scientific">Heterorhabditis bacteriophora</name>
    <name type="common">Entomopathogenic nematode worm</name>
    <dbReference type="NCBI Taxonomy" id="37862"/>
    <lineage>
        <taxon>Eukaryota</taxon>
        <taxon>Metazoa</taxon>
        <taxon>Ecdysozoa</taxon>
        <taxon>Nematoda</taxon>
        <taxon>Chromadorea</taxon>
        <taxon>Rhabditida</taxon>
        <taxon>Rhabditina</taxon>
        <taxon>Rhabditomorpha</taxon>
        <taxon>Strongyloidea</taxon>
        <taxon>Heterorhabditidae</taxon>
        <taxon>Heterorhabditis</taxon>
    </lineage>
</organism>
<protein>
    <submittedName>
        <fullName evidence="2">Uncharacterized protein</fullName>
    </submittedName>
</protein>
<accession>A0A1I7W6V6</accession>
<dbReference type="Proteomes" id="UP000095283">
    <property type="component" value="Unplaced"/>
</dbReference>
<dbReference type="AlphaFoldDB" id="A0A1I7W6V6"/>
<keyword evidence="1" id="KW-1185">Reference proteome</keyword>
<evidence type="ECO:0000313" key="1">
    <source>
        <dbReference type="Proteomes" id="UP000095283"/>
    </source>
</evidence>
<dbReference type="WBParaSite" id="Hba_00345">
    <property type="protein sequence ID" value="Hba_00345"/>
    <property type="gene ID" value="Hba_00345"/>
</dbReference>